<evidence type="ECO:0008006" key="6">
    <source>
        <dbReference type="Google" id="ProtNLM"/>
    </source>
</evidence>
<keyword evidence="2" id="KW-0812">Transmembrane</keyword>
<gene>
    <name evidence="4" type="ORF">EXIGLDRAFT_829295</name>
</gene>
<feature type="region of interest" description="Disordered" evidence="1">
    <location>
        <begin position="442"/>
        <end position="468"/>
    </location>
</feature>
<keyword evidence="2" id="KW-1133">Transmembrane helix</keyword>
<feature type="compositionally biased region" description="Low complexity" evidence="1">
    <location>
        <begin position="353"/>
        <end position="372"/>
    </location>
</feature>
<dbReference type="InParanoid" id="A0A165PN20"/>
<name>A0A165PN20_EXIGL</name>
<feature type="signal peptide" evidence="3">
    <location>
        <begin position="1"/>
        <end position="30"/>
    </location>
</feature>
<dbReference type="Proteomes" id="UP000077266">
    <property type="component" value="Unassembled WGS sequence"/>
</dbReference>
<dbReference type="AlphaFoldDB" id="A0A165PN20"/>
<dbReference type="OrthoDB" id="2563021at2759"/>
<protein>
    <recommendedName>
        <fullName evidence="6">Mid2 domain-containing protein</fullName>
    </recommendedName>
</protein>
<dbReference type="STRING" id="1314781.A0A165PN20"/>
<reference evidence="4 5" key="1">
    <citation type="journal article" date="2016" name="Mol. Biol. Evol.">
        <title>Comparative Genomics of Early-Diverging Mushroom-Forming Fungi Provides Insights into the Origins of Lignocellulose Decay Capabilities.</title>
        <authorList>
            <person name="Nagy L.G."/>
            <person name="Riley R."/>
            <person name="Tritt A."/>
            <person name="Adam C."/>
            <person name="Daum C."/>
            <person name="Floudas D."/>
            <person name="Sun H."/>
            <person name="Yadav J.S."/>
            <person name="Pangilinan J."/>
            <person name="Larsson K.H."/>
            <person name="Matsuura K."/>
            <person name="Barry K."/>
            <person name="Labutti K."/>
            <person name="Kuo R."/>
            <person name="Ohm R.A."/>
            <person name="Bhattacharya S.S."/>
            <person name="Shirouzu T."/>
            <person name="Yoshinaga Y."/>
            <person name="Martin F.M."/>
            <person name="Grigoriev I.V."/>
            <person name="Hibbett D.S."/>
        </authorList>
    </citation>
    <scope>NUCLEOTIDE SEQUENCE [LARGE SCALE GENOMIC DNA]</scope>
    <source>
        <strain evidence="4 5">HHB12029</strain>
    </source>
</reference>
<proteinExistence type="predicted"/>
<dbReference type="EMBL" id="KV425888">
    <property type="protein sequence ID" value="KZW02407.1"/>
    <property type="molecule type" value="Genomic_DNA"/>
</dbReference>
<sequence>MERGLGARAALLFRLFLFLFAFIPSHFVMAAVPYQPLSFNFDYQPPGSTFRVPTTEQCETLHLTWGRNGPDGSPATGLVTGPDPVFPAFLRIYTPITNKTLVLQAGNGPENVFDFMLPLDFRPGTVYQICMVDSIGNSGGCQEQYTVIPSSNATLPAECVPAQFAEHTLDVSFTAGSSPGKASTIGFFDQCSSLHVTPLEGTPPYTLTIAPSLVPPINITSDKRETLSWQISLSWGANFWISMSDATGMSWSAGPMHSGGPGHTECLTQTKMFTKREIAGASVGSLFAGLLLALVPLLFLLASKRRRARISVLVRPSTLDPRLEGPVTPYYATTPSFPQLQAPAQTHVDADSGPTLPRGPPTRTDSTTTTTSNWHTFEKSLPSVPPEPAVYVVHQDGGRVAITQRVPEIVDLPPMYRDANTANSFVLPIGEFDKDDTVSVVSSPKSLSAHPLVPKSTTSASGEATLAD</sequence>
<feature type="chain" id="PRO_5007864191" description="Mid2 domain-containing protein" evidence="3">
    <location>
        <begin position="31"/>
        <end position="468"/>
    </location>
</feature>
<organism evidence="4 5">
    <name type="scientific">Exidia glandulosa HHB12029</name>
    <dbReference type="NCBI Taxonomy" id="1314781"/>
    <lineage>
        <taxon>Eukaryota</taxon>
        <taxon>Fungi</taxon>
        <taxon>Dikarya</taxon>
        <taxon>Basidiomycota</taxon>
        <taxon>Agaricomycotina</taxon>
        <taxon>Agaricomycetes</taxon>
        <taxon>Auriculariales</taxon>
        <taxon>Exidiaceae</taxon>
        <taxon>Exidia</taxon>
    </lineage>
</organism>
<evidence type="ECO:0000256" key="3">
    <source>
        <dbReference type="SAM" id="SignalP"/>
    </source>
</evidence>
<evidence type="ECO:0000313" key="5">
    <source>
        <dbReference type="Proteomes" id="UP000077266"/>
    </source>
</evidence>
<keyword evidence="5" id="KW-1185">Reference proteome</keyword>
<keyword evidence="3" id="KW-0732">Signal</keyword>
<accession>A0A165PN20</accession>
<feature type="region of interest" description="Disordered" evidence="1">
    <location>
        <begin position="344"/>
        <end position="373"/>
    </location>
</feature>
<evidence type="ECO:0000256" key="1">
    <source>
        <dbReference type="SAM" id="MobiDB-lite"/>
    </source>
</evidence>
<feature type="transmembrane region" description="Helical" evidence="2">
    <location>
        <begin position="278"/>
        <end position="301"/>
    </location>
</feature>
<evidence type="ECO:0000313" key="4">
    <source>
        <dbReference type="EMBL" id="KZW02407.1"/>
    </source>
</evidence>
<evidence type="ECO:0000256" key="2">
    <source>
        <dbReference type="SAM" id="Phobius"/>
    </source>
</evidence>
<keyword evidence="2" id="KW-0472">Membrane</keyword>